<reference evidence="1 2" key="1">
    <citation type="submission" date="2013-11" db="EMBL/GenBank/DDBJ databases">
        <title>Genome sequencing of Stegodyphus mimosarum.</title>
        <authorList>
            <person name="Bechsgaard J."/>
        </authorList>
    </citation>
    <scope>NUCLEOTIDE SEQUENCE [LARGE SCALE GENOMIC DNA]</scope>
</reference>
<dbReference type="InterPro" id="IPR011330">
    <property type="entry name" value="Glyco_hydro/deAcase_b/a-brl"/>
</dbReference>
<feature type="non-terminal residue" evidence="1">
    <location>
        <position position="132"/>
    </location>
</feature>
<dbReference type="GO" id="GO:0009313">
    <property type="term" value="P:oligosaccharide catabolic process"/>
    <property type="evidence" value="ECO:0007669"/>
    <property type="project" value="TreeGrafter"/>
</dbReference>
<dbReference type="AlphaFoldDB" id="A0A087TY87"/>
<evidence type="ECO:0000313" key="2">
    <source>
        <dbReference type="Proteomes" id="UP000054359"/>
    </source>
</evidence>
<organism evidence="1 2">
    <name type="scientific">Stegodyphus mimosarum</name>
    <name type="common">African social velvet spider</name>
    <dbReference type="NCBI Taxonomy" id="407821"/>
    <lineage>
        <taxon>Eukaryota</taxon>
        <taxon>Metazoa</taxon>
        <taxon>Ecdysozoa</taxon>
        <taxon>Arthropoda</taxon>
        <taxon>Chelicerata</taxon>
        <taxon>Arachnida</taxon>
        <taxon>Araneae</taxon>
        <taxon>Araneomorphae</taxon>
        <taxon>Entelegynae</taxon>
        <taxon>Eresoidea</taxon>
        <taxon>Eresidae</taxon>
        <taxon>Stegodyphus</taxon>
    </lineage>
</organism>
<proteinExistence type="predicted"/>
<accession>A0A087TY87</accession>
<sequence length="132" mass="14956">MACNTLLGSGSPTMISPPDRKRYFTLEMADIACFDRQVYDLVMDFEVLYGIAKHLPAESVRGYDALYTANEMINIIQKGEFSRDSYGSAKELSTKFFSQHNGESQHTIIAIGNCHIDCAWLWPYEETVRKCA</sequence>
<dbReference type="EMBL" id="KK117291">
    <property type="protein sequence ID" value="KFM70076.1"/>
    <property type="molecule type" value="Genomic_DNA"/>
</dbReference>
<dbReference type="STRING" id="407821.A0A087TY87"/>
<evidence type="ECO:0000313" key="1">
    <source>
        <dbReference type="EMBL" id="KFM70076.1"/>
    </source>
</evidence>
<dbReference type="Proteomes" id="UP000054359">
    <property type="component" value="Unassembled WGS sequence"/>
</dbReference>
<protein>
    <submittedName>
        <fullName evidence="1">Alpha-mannosidase 2C1</fullName>
    </submittedName>
</protein>
<name>A0A087TY87_STEMI</name>
<dbReference type="PANTHER" id="PTHR46017">
    <property type="entry name" value="ALPHA-MANNOSIDASE 2C1"/>
    <property type="match status" value="1"/>
</dbReference>
<gene>
    <name evidence="1" type="ORF">X975_02255</name>
</gene>
<dbReference type="GO" id="GO:0004559">
    <property type="term" value="F:alpha-mannosidase activity"/>
    <property type="evidence" value="ECO:0007669"/>
    <property type="project" value="TreeGrafter"/>
</dbReference>
<dbReference type="OrthoDB" id="6342569at2759"/>
<keyword evidence="2" id="KW-1185">Reference proteome</keyword>
<dbReference type="PANTHER" id="PTHR46017:SF1">
    <property type="entry name" value="ALPHA-MANNOSIDASE 2C1"/>
    <property type="match status" value="1"/>
</dbReference>
<dbReference type="SUPFAM" id="SSF88713">
    <property type="entry name" value="Glycoside hydrolase/deacetylase"/>
    <property type="match status" value="1"/>
</dbReference>